<keyword evidence="2" id="KW-0472">Membrane</keyword>
<evidence type="ECO:0000313" key="3">
    <source>
        <dbReference type="EMBL" id="PIC51835.1"/>
    </source>
</evidence>
<accession>A0A2G5VJ55</accession>
<protein>
    <submittedName>
        <fullName evidence="3">Uncharacterized protein</fullName>
    </submittedName>
</protein>
<dbReference type="AlphaFoldDB" id="A0A2G5VJ55"/>
<keyword evidence="4" id="KW-1185">Reference proteome</keyword>
<feature type="compositionally biased region" description="Basic and acidic residues" evidence="1">
    <location>
        <begin position="8"/>
        <end position="21"/>
    </location>
</feature>
<feature type="region of interest" description="Disordered" evidence="1">
    <location>
        <begin position="1"/>
        <end position="56"/>
    </location>
</feature>
<feature type="compositionally biased region" description="Polar residues" evidence="1">
    <location>
        <begin position="22"/>
        <end position="42"/>
    </location>
</feature>
<evidence type="ECO:0000313" key="4">
    <source>
        <dbReference type="Proteomes" id="UP000230233"/>
    </source>
</evidence>
<feature type="transmembrane region" description="Helical" evidence="2">
    <location>
        <begin position="76"/>
        <end position="99"/>
    </location>
</feature>
<keyword evidence="2" id="KW-1133">Transmembrane helix</keyword>
<evidence type="ECO:0000256" key="1">
    <source>
        <dbReference type="SAM" id="MobiDB-lite"/>
    </source>
</evidence>
<reference evidence="4" key="1">
    <citation type="submission" date="2017-10" db="EMBL/GenBank/DDBJ databases">
        <title>Rapid genome shrinkage in a self-fertile nematode reveals novel sperm competition proteins.</title>
        <authorList>
            <person name="Yin D."/>
            <person name="Schwarz E.M."/>
            <person name="Thomas C.G."/>
            <person name="Felde R.L."/>
            <person name="Korf I.F."/>
            <person name="Cutter A.D."/>
            <person name="Schartner C.M."/>
            <person name="Ralston E.J."/>
            <person name="Meyer B.J."/>
            <person name="Haag E.S."/>
        </authorList>
    </citation>
    <scope>NUCLEOTIDE SEQUENCE [LARGE SCALE GENOMIC DNA]</scope>
    <source>
        <strain evidence="4">JU1422</strain>
    </source>
</reference>
<evidence type="ECO:0000256" key="2">
    <source>
        <dbReference type="SAM" id="Phobius"/>
    </source>
</evidence>
<dbReference type="EMBL" id="PDUG01000001">
    <property type="protein sequence ID" value="PIC51835.1"/>
    <property type="molecule type" value="Genomic_DNA"/>
</dbReference>
<feature type="compositionally biased region" description="Basic residues" evidence="1">
    <location>
        <begin position="46"/>
        <end position="56"/>
    </location>
</feature>
<proteinExistence type="predicted"/>
<sequence>MASSDVAKNLRKEHDKPEDLHGSNNNLTPLTHTEDTTSSATVGTKKGTKPTGKKKKKVIRIHREMVITNHEDVLKIFLPFVAFGGSVLLFAQSLIAIYLTGTQFIYY</sequence>
<comment type="caution">
    <text evidence="3">The sequence shown here is derived from an EMBL/GenBank/DDBJ whole genome shotgun (WGS) entry which is preliminary data.</text>
</comment>
<gene>
    <name evidence="3" type="primary">Cnig_chr_I.g2187</name>
    <name evidence="3" type="ORF">B9Z55_002187</name>
</gene>
<dbReference type="OrthoDB" id="5828005at2759"/>
<keyword evidence="2" id="KW-0812">Transmembrane</keyword>
<dbReference type="Proteomes" id="UP000230233">
    <property type="component" value="Chromosome I"/>
</dbReference>
<name>A0A2G5VJ55_9PELO</name>
<organism evidence="3 4">
    <name type="scientific">Caenorhabditis nigoni</name>
    <dbReference type="NCBI Taxonomy" id="1611254"/>
    <lineage>
        <taxon>Eukaryota</taxon>
        <taxon>Metazoa</taxon>
        <taxon>Ecdysozoa</taxon>
        <taxon>Nematoda</taxon>
        <taxon>Chromadorea</taxon>
        <taxon>Rhabditida</taxon>
        <taxon>Rhabditina</taxon>
        <taxon>Rhabditomorpha</taxon>
        <taxon>Rhabditoidea</taxon>
        <taxon>Rhabditidae</taxon>
        <taxon>Peloderinae</taxon>
        <taxon>Caenorhabditis</taxon>
    </lineage>
</organism>